<keyword evidence="1" id="KW-0732">Signal</keyword>
<feature type="chain" id="PRO_5033010668" evidence="1">
    <location>
        <begin position="26"/>
        <end position="302"/>
    </location>
</feature>
<dbReference type="OrthoDB" id="9806326at2"/>
<name>A0A844Y5T0_9SPHN</name>
<comment type="caution">
    <text evidence="2">The sequence shown here is derived from an EMBL/GenBank/DDBJ whole genome shotgun (WGS) entry which is preliminary data.</text>
</comment>
<dbReference type="EMBL" id="WTYD01000001">
    <property type="protein sequence ID" value="MXO53321.1"/>
    <property type="molecule type" value="Genomic_DNA"/>
</dbReference>
<protein>
    <submittedName>
        <fullName evidence="2">TraB/GumN family protein</fullName>
    </submittedName>
</protein>
<dbReference type="Proteomes" id="UP000430272">
    <property type="component" value="Unassembled WGS sequence"/>
</dbReference>
<reference evidence="2 3" key="1">
    <citation type="submission" date="2019-12" db="EMBL/GenBank/DDBJ databases">
        <title>Genomic-based taxomic classification of the family Erythrobacteraceae.</title>
        <authorList>
            <person name="Xu L."/>
        </authorList>
    </citation>
    <scope>NUCLEOTIDE SEQUENCE [LARGE SCALE GENOMIC DNA]</scope>
    <source>
        <strain evidence="2 3">JCM 17468</strain>
    </source>
</reference>
<dbReference type="RefSeq" id="WP_160660195.1">
    <property type="nucleotide sequence ID" value="NZ_BAABDV010000001.1"/>
</dbReference>
<dbReference type="PANTHER" id="PTHR40590:SF1">
    <property type="entry name" value="CYTOPLASMIC PROTEIN"/>
    <property type="match status" value="1"/>
</dbReference>
<organism evidence="2 3">
    <name type="scientific">Qipengyuania pelagi</name>
    <dbReference type="NCBI Taxonomy" id="994320"/>
    <lineage>
        <taxon>Bacteria</taxon>
        <taxon>Pseudomonadati</taxon>
        <taxon>Pseudomonadota</taxon>
        <taxon>Alphaproteobacteria</taxon>
        <taxon>Sphingomonadales</taxon>
        <taxon>Erythrobacteraceae</taxon>
        <taxon>Qipengyuania</taxon>
    </lineage>
</organism>
<dbReference type="PANTHER" id="PTHR40590">
    <property type="entry name" value="CYTOPLASMIC PROTEIN-RELATED"/>
    <property type="match status" value="1"/>
</dbReference>
<evidence type="ECO:0000313" key="3">
    <source>
        <dbReference type="Proteomes" id="UP000430272"/>
    </source>
</evidence>
<dbReference type="InterPro" id="IPR002816">
    <property type="entry name" value="TraB/PrgY/GumN_fam"/>
</dbReference>
<dbReference type="Pfam" id="PF01963">
    <property type="entry name" value="TraB_PrgY_gumN"/>
    <property type="match status" value="1"/>
</dbReference>
<gene>
    <name evidence="2" type="ORF">GRI47_04780</name>
</gene>
<dbReference type="CDD" id="cd14789">
    <property type="entry name" value="Tiki"/>
    <property type="match status" value="1"/>
</dbReference>
<dbReference type="InterPro" id="IPR047111">
    <property type="entry name" value="YbaP-like"/>
</dbReference>
<feature type="signal peptide" evidence="1">
    <location>
        <begin position="1"/>
        <end position="25"/>
    </location>
</feature>
<dbReference type="AlphaFoldDB" id="A0A844Y5T0"/>
<accession>A0A844Y5T0</accession>
<sequence length="302" mass="32874">MPLRKSSLKATLNRILALPGLLALAACGSEPGPASEVTAKPILLEVASDNGAVEGWLFGTIHALPDGVSWRTPALKKAIKDADLLVVEVANLDEGSELTDIFVRLAFDEPTGPLADRIDPALRPQYEVLLTKAKVRSDHFDAMESWAAALTLAQVVQVAKTENGVDRALIRDFKGRDIIEIEGGEKQLRIFDALPEQDQRDLLDAVIAETRDYDDDMGRLARIWSEGNAKELAKLTREGILADPELYEALLAGRNRAWTAQLENLFSTDSRPLVAVGAGHMFGPDGLPAMLEASGYTVRRVQ</sequence>
<evidence type="ECO:0000313" key="2">
    <source>
        <dbReference type="EMBL" id="MXO53321.1"/>
    </source>
</evidence>
<dbReference type="PROSITE" id="PS51257">
    <property type="entry name" value="PROKAR_LIPOPROTEIN"/>
    <property type="match status" value="1"/>
</dbReference>
<evidence type="ECO:0000256" key="1">
    <source>
        <dbReference type="SAM" id="SignalP"/>
    </source>
</evidence>
<keyword evidence="3" id="KW-1185">Reference proteome</keyword>
<proteinExistence type="predicted"/>